<evidence type="ECO:0008006" key="4">
    <source>
        <dbReference type="Google" id="ProtNLM"/>
    </source>
</evidence>
<dbReference type="PANTHER" id="PTHR45749:SF21">
    <property type="entry name" value="DUF4371 DOMAIN-CONTAINING PROTEIN"/>
    <property type="match status" value="1"/>
</dbReference>
<evidence type="ECO:0000313" key="3">
    <source>
        <dbReference type="Ensembl" id="ENSXETP00000099028"/>
    </source>
</evidence>
<feature type="domain" description="DUF4371" evidence="2">
    <location>
        <begin position="182"/>
        <end position="282"/>
    </location>
</feature>
<proteinExistence type="predicted"/>
<feature type="domain" description="HAT C-terminal dimerisation" evidence="1">
    <location>
        <begin position="491"/>
        <end position="548"/>
    </location>
</feature>
<accession>A0A6I8SVT0</accession>
<evidence type="ECO:0000259" key="2">
    <source>
        <dbReference type="Pfam" id="PF14291"/>
    </source>
</evidence>
<dbReference type="Pfam" id="PF05699">
    <property type="entry name" value="Dimer_Tnp_hAT"/>
    <property type="match status" value="1"/>
</dbReference>
<reference evidence="3" key="1">
    <citation type="journal article" date="2010" name="Science">
        <title>The genome of the Western clawed frog Xenopus tropicalis.</title>
        <authorList>
            <person name="Hellsten U."/>
            <person name="Harland R.M."/>
            <person name="Gilchrist M.J."/>
            <person name="Hendrix D."/>
            <person name="Jurka J."/>
            <person name="Kapitonov V."/>
            <person name="Ovcharenko I."/>
            <person name="Putnam N.H."/>
            <person name="Shu S."/>
            <person name="Taher L."/>
            <person name="Blitz I.L."/>
            <person name="Blumberg B."/>
            <person name="Dichmann D.S."/>
            <person name="Dubchak I."/>
            <person name="Amaya E."/>
            <person name="Detter J.C."/>
            <person name="Fletcher R."/>
            <person name="Gerhard D.S."/>
            <person name="Goodstein D."/>
            <person name="Graves T."/>
            <person name="Grigoriev I.V."/>
            <person name="Grimwood J."/>
            <person name="Kawashima T."/>
            <person name="Lindquist E."/>
            <person name="Lucas S.M."/>
            <person name="Mead P.E."/>
            <person name="Mitros T."/>
            <person name="Ogino H."/>
            <person name="Ohta Y."/>
            <person name="Poliakov A.V."/>
            <person name="Pollet N."/>
            <person name="Robert J."/>
            <person name="Salamov A."/>
            <person name="Sater A.K."/>
            <person name="Schmutz J."/>
            <person name="Terry A."/>
            <person name="Vize P.D."/>
            <person name="Warren W.C."/>
            <person name="Wells D."/>
            <person name="Wills A."/>
            <person name="Wilson R.K."/>
            <person name="Zimmerman L.B."/>
            <person name="Zorn A.M."/>
            <person name="Grainger R."/>
            <person name="Grammer T."/>
            <person name="Khokha M.K."/>
            <person name="Richardson P.M."/>
            <person name="Rokhsar D.S."/>
        </authorList>
    </citation>
    <scope>NUCLEOTIDE SEQUENCE [LARGE SCALE GENOMIC DNA]</scope>
    <source>
        <strain evidence="3">Nigerian</strain>
    </source>
</reference>
<dbReference type="Pfam" id="PF14291">
    <property type="entry name" value="DUF4371"/>
    <property type="match status" value="1"/>
</dbReference>
<sequence length="579" mass="65779">HELFMRVFTPSEAYDFKKDAKGPRCFRHVWLKQYRWICYSPHLKGALCKYCVIFPQPVHRGFQGAFITAPFLKYRDFHNSARKHSLTTCHKQAYDDATNFINVRSHPEQSIVCQVNSAVKHQVEENRKKLYSVLSTIVFCGTHDIALRGKTSTSGNVQALFDFCIESGDEILKNHLKNAPVNARYTSVRVENELIVLSGFSVIADESADISGHEQLSLGVRFVDLTITPVKIREEFLGFATLKAVDATSIANVIMEQCIKFGLNMDKLYGQGYDGCSTMAGKEGGVQAKIKEKYPRAIFVYCASHKLNLVVNDLKAVPDIRNAIGSGKAIIKFFRESPKRRSLIPNVPLLCETRWTAKYKSIRVFSENFDRIFQQLRDLVSTASGKISQEAHQLLCCSSTSTFLFCLVIMATYSARLEPLTQALQAVEMDIAKAHSHVQELIQIIQRKIKQITSIYNIDNLAAEALTWFDVWSGKEKQDFQNGLLDLLPYTDLIPAVRQAILIALTLPVTTCTVERSFSSMRRVKTWLRSTMTVNCLSGLCMMSLHRDIVNENRPQFIHEVIDKFAQDHRRLQFLFHAN</sequence>
<protein>
    <recommendedName>
        <fullName evidence="4">TTF-type domain-containing protein</fullName>
    </recommendedName>
</protein>
<dbReference type="GeneTree" id="ENSGT00940000162068"/>
<organism evidence="3">
    <name type="scientific">Xenopus tropicalis</name>
    <name type="common">Western clawed frog</name>
    <name type="synonym">Silurana tropicalis</name>
    <dbReference type="NCBI Taxonomy" id="8364"/>
    <lineage>
        <taxon>Eukaryota</taxon>
        <taxon>Metazoa</taxon>
        <taxon>Chordata</taxon>
        <taxon>Craniata</taxon>
        <taxon>Vertebrata</taxon>
        <taxon>Euteleostomi</taxon>
        <taxon>Amphibia</taxon>
        <taxon>Batrachia</taxon>
        <taxon>Anura</taxon>
        <taxon>Pipoidea</taxon>
        <taxon>Pipidae</taxon>
        <taxon>Xenopodinae</taxon>
        <taxon>Xenopus</taxon>
        <taxon>Silurana</taxon>
    </lineage>
</organism>
<dbReference type="InterPro" id="IPR025398">
    <property type="entry name" value="DUF4371"/>
</dbReference>
<dbReference type="InterPro" id="IPR012337">
    <property type="entry name" value="RNaseH-like_sf"/>
</dbReference>
<dbReference type="GO" id="GO:0046983">
    <property type="term" value="F:protein dimerization activity"/>
    <property type="evidence" value="ECO:0007669"/>
    <property type="project" value="InterPro"/>
</dbReference>
<dbReference type="AlphaFoldDB" id="A0A6I8SVT0"/>
<dbReference type="SUPFAM" id="SSF53098">
    <property type="entry name" value="Ribonuclease H-like"/>
    <property type="match status" value="1"/>
</dbReference>
<reference evidence="3" key="2">
    <citation type="submission" date="2020-05" db="UniProtKB">
        <authorList>
            <consortium name="Ensembl"/>
        </authorList>
    </citation>
    <scope>IDENTIFICATION</scope>
</reference>
<dbReference type="Ensembl" id="ENSXETT00000069964">
    <property type="protein sequence ID" value="ENSXETP00000099028"/>
    <property type="gene ID" value="ENSXETG00000036407"/>
</dbReference>
<dbReference type="InParanoid" id="A0A6I8SVT0"/>
<dbReference type="InterPro" id="IPR008906">
    <property type="entry name" value="HATC_C_dom"/>
</dbReference>
<dbReference type="PANTHER" id="PTHR45749">
    <property type="match status" value="1"/>
</dbReference>
<evidence type="ECO:0000259" key="1">
    <source>
        <dbReference type="Pfam" id="PF05699"/>
    </source>
</evidence>
<dbReference type="Bgee" id="ENSXETG00000036407">
    <property type="expression patterns" value="Expressed in mesonephros"/>
</dbReference>
<name>A0A6I8SVT0_XENTR</name>